<dbReference type="CDD" id="cd04179">
    <property type="entry name" value="DPM_DPG-synthase_like"/>
    <property type="match status" value="1"/>
</dbReference>
<dbReference type="SUPFAM" id="SSF53448">
    <property type="entry name" value="Nucleotide-diphospho-sugar transferases"/>
    <property type="match status" value="1"/>
</dbReference>
<proteinExistence type="predicted"/>
<sequence>MNIYIIVPAYNAASKIVSVFERIPQEIWKKSPVVIIVNDGSNDDTAKKIKEIQSRWPEIQVIDKPKNEGYAKAQKDGFLRALAEGADIAILLHSDCQYAPEMLPELLKPLEGETADIVQGSRMMDKKAALRGGMPIYKFIANVGLSTLENFVYGLNFAEYHSGYMLYSRKALETIPFQKFSNTFHFDGEMLFVGAKKGLRVKEIPIPTQYADEVSHVKPIQYGFHVLGIMAKYILGKYGV</sequence>
<dbReference type="PANTHER" id="PTHR48090:SF7">
    <property type="entry name" value="RFBJ PROTEIN"/>
    <property type="match status" value="1"/>
</dbReference>
<reference evidence="2 3" key="1">
    <citation type="journal article" date="2016" name="Nat. Commun.">
        <title>Thousands of microbial genomes shed light on interconnected biogeochemical processes in an aquifer system.</title>
        <authorList>
            <person name="Anantharaman K."/>
            <person name="Brown C.T."/>
            <person name="Hug L.A."/>
            <person name="Sharon I."/>
            <person name="Castelle C.J."/>
            <person name="Probst A.J."/>
            <person name="Thomas B.C."/>
            <person name="Singh A."/>
            <person name="Wilkins M.J."/>
            <person name="Karaoz U."/>
            <person name="Brodie E.L."/>
            <person name="Williams K.H."/>
            <person name="Hubbard S.S."/>
            <person name="Banfield J.F."/>
        </authorList>
    </citation>
    <scope>NUCLEOTIDE SEQUENCE [LARGE SCALE GENOMIC DNA]</scope>
</reference>
<dbReference type="AlphaFoldDB" id="A0A1G2LS65"/>
<organism evidence="2 3">
    <name type="scientific">Candidatus Sungbacteria bacterium RIFCSPLOWO2_12_FULL_41_11</name>
    <dbReference type="NCBI Taxonomy" id="1802286"/>
    <lineage>
        <taxon>Bacteria</taxon>
        <taxon>Candidatus Sungiibacteriota</taxon>
    </lineage>
</organism>
<dbReference type="Gene3D" id="3.90.550.10">
    <property type="entry name" value="Spore Coat Polysaccharide Biosynthesis Protein SpsA, Chain A"/>
    <property type="match status" value="1"/>
</dbReference>
<evidence type="ECO:0000313" key="2">
    <source>
        <dbReference type="EMBL" id="OHA13712.1"/>
    </source>
</evidence>
<dbReference type="InterPro" id="IPR050256">
    <property type="entry name" value="Glycosyltransferase_2"/>
</dbReference>
<dbReference type="Pfam" id="PF00535">
    <property type="entry name" value="Glycos_transf_2"/>
    <property type="match status" value="1"/>
</dbReference>
<dbReference type="InterPro" id="IPR001173">
    <property type="entry name" value="Glyco_trans_2-like"/>
</dbReference>
<dbReference type="Proteomes" id="UP000177171">
    <property type="component" value="Unassembled WGS sequence"/>
</dbReference>
<evidence type="ECO:0000259" key="1">
    <source>
        <dbReference type="Pfam" id="PF00535"/>
    </source>
</evidence>
<feature type="domain" description="Glycosyltransferase 2-like" evidence="1">
    <location>
        <begin position="5"/>
        <end position="174"/>
    </location>
</feature>
<dbReference type="InterPro" id="IPR029044">
    <property type="entry name" value="Nucleotide-diphossugar_trans"/>
</dbReference>
<dbReference type="EMBL" id="MHQY01000018">
    <property type="protein sequence ID" value="OHA13712.1"/>
    <property type="molecule type" value="Genomic_DNA"/>
</dbReference>
<protein>
    <recommendedName>
        <fullName evidence="1">Glycosyltransferase 2-like domain-containing protein</fullName>
    </recommendedName>
</protein>
<accession>A0A1G2LS65</accession>
<gene>
    <name evidence="2" type="ORF">A3G49_04900</name>
</gene>
<comment type="caution">
    <text evidence="2">The sequence shown here is derived from an EMBL/GenBank/DDBJ whole genome shotgun (WGS) entry which is preliminary data.</text>
</comment>
<evidence type="ECO:0000313" key="3">
    <source>
        <dbReference type="Proteomes" id="UP000177171"/>
    </source>
</evidence>
<dbReference type="PANTHER" id="PTHR48090">
    <property type="entry name" value="UNDECAPRENYL-PHOSPHATE 4-DEOXY-4-FORMAMIDO-L-ARABINOSE TRANSFERASE-RELATED"/>
    <property type="match status" value="1"/>
</dbReference>
<name>A0A1G2LS65_9BACT</name>